<name>A0A3P7NP36_DIBLA</name>
<gene>
    <name evidence="1" type="ORF">DILT_LOCUS19417</name>
</gene>
<dbReference type="EMBL" id="UYRU01112836">
    <property type="protein sequence ID" value="VDN44735.1"/>
    <property type="molecule type" value="Genomic_DNA"/>
</dbReference>
<proteinExistence type="predicted"/>
<protein>
    <submittedName>
        <fullName evidence="1">Uncharacterized protein</fullName>
    </submittedName>
</protein>
<accession>A0A3P7NP36</accession>
<dbReference type="AlphaFoldDB" id="A0A3P7NP36"/>
<sequence>MVSLVPEQDAAQFSGISAALIQSSETGDDDISGAPATPGAGLSALILPCTDLLDTVHIRADIRFASPATSEQRRIFAEKVGTPLSATFCK</sequence>
<evidence type="ECO:0000313" key="2">
    <source>
        <dbReference type="Proteomes" id="UP000281553"/>
    </source>
</evidence>
<organism evidence="1 2">
    <name type="scientific">Dibothriocephalus latus</name>
    <name type="common">Fish tapeworm</name>
    <name type="synonym">Diphyllobothrium latum</name>
    <dbReference type="NCBI Taxonomy" id="60516"/>
    <lineage>
        <taxon>Eukaryota</taxon>
        <taxon>Metazoa</taxon>
        <taxon>Spiralia</taxon>
        <taxon>Lophotrochozoa</taxon>
        <taxon>Platyhelminthes</taxon>
        <taxon>Cestoda</taxon>
        <taxon>Eucestoda</taxon>
        <taxon>Diphyllobothriidea</taxon>
        <taxon>Diphyllobothriidae</taxon>
        <taxon>Dibothriocephalus</taxon>
    </lineage>
</organism>
<reference evidence="1 2" key="1">
    <citation type="submission" date="2018-11" db="EMBL/GenBank/DDBJ databases">
        <authorList>
            <consortium name="Pathogen Informatics"/>
        </authorList>
    </citation>
    <scope>NUCLEOTIDE SEQUENCE [LARGE SCALE GENOMIC DNA]</scope>
</reference>
<keyword evidence="2" id="KW-1185">Reference proteome</keyword>
<dbReference type="Proteomes" id="UP000281553">
    <property type="component" value="Unassembled WGS sequence"/>
</dbReference>
<evidence type="ECO:0000313" key="1">
    <source>
        <dbReference type="EMBL" id="VDN44735.1"/>
    </source>
</evidence>